<dbReference type="InterPro" id="IPR036809">
    <property type="entry name" value="AF1782-like_sf"/>
</dbReference>
<proteinExistence type="predicted"/>
<protein>
    <submittedName>
        <fullName evidence="2">Uncharacterized protein conserved in archaea</fullName>
    </submittedName>
</protein>
<dbReference type="Pfam" id="PF04010">
    <property type="entry name" value="DUF357"/>
    <property type="match status" value="1"/>
</dbReference>
<dbReference type="EnsemblBacteria" id="AAM02845">
    <property type="protein sequence ID" value="AAM02845"/>
    <property type="gene ID" value="MK1632"/>
</dbReference>
<reference evidence="2 3" key="1">
    <citation type="journal article" date="2002" name="Proc. Natl. Acad. Sci. U.S.A.">
        <title>The complete genome of hyperthermophile Methanopyrus kandleri AV19 and monophyly of archaeal methanogens.</title>
        <authorList>
            <person name="Slesarev A.I."/>
            <person name="Mezhevaya K.V."/>
            <person name="Makarova K.S."/>
            <person name="Polushin N.N."/>
            <person name="Shcherbinina O.V."/>
            <person name="Shakhova V.V."/>
            <person name="Belova G.I."/>
            <person name="Aravind L."/>
            <person name="Natale D.A."/>
            <person name="Rogozin I.B."/>
            <person name="Tatusov R.L."/>
            <person name="Wolf Y.I."/>
            <person name="Stetter K.O."/>
            <person name="Malykh A.G."/>
            <person name="Koonin E.V."/>
            <person name="Kozyavkin S.A."/>
        </authorList>
    </citation>
    <scope>NUCLEOTIDE SEQUENCE [LARGE SCALE GENOMIC DNA]</scope>
    <source>
        <strain evidence="3">AV19 / DSM 6324 / JCM 9639 / NBRC 100938</strain>
    </source>
</reference>
<feature type="domain" description="DUF357" evidence="1">
    <location>
        <begin position="32"/>
        <end position="97"/>
    </location>
</feature>
<evidence type="ECO:0000259" key="1">
    <source>
        <dbReference type="Pfam" id="PF04010"/>
    </source>
</evidence>
<dbReference type="InParanoid" id="Q8TUX1"/>
<dbReference type="InterPro" id="IPR023140">
    <property type="entry name" value="DUF357"/>
</dbReference>
<dbReference type="GeneID" id="68225875"/>
<name>Q8TUX1_METKA</name>
<dbReference type="PaxDb" id="190192-MK1632"/>
<dbReference type="RefSeq" id="WP_011020000.1">
    <property type="nucleotide sequence ID" value="NC_003551.1"/>
</dbReference>
<dbReference type="SUPFAM" id="SSF158372">
    <property type="entry name" value="AF1782-like"/>
    <property type="match status" value="1"/>
</dbReference>
<dbReference type="KEGG" id="mka:MK1632"/>
<dbReference type="AlphaFoldDB" id="Q8TUX1"/>
<organism evidence="2 3">
    <name type="scientific">Methanopyrus kandleri (strain AV19 / DSM 6324 / JCM 9639 / NBRC 100938)</name>
    <dbReference type="NCBI Taxonomy" id="190192"/>
    <lineage>
        <taxon>Archaea</taxon>
        <taxon>Methanobacteriati</taxon>
        <taxon>Methanobacteriota</taxon>
        <taxon>Methanomada group</taxon>
        <taxon>Methanopyri</taxon>
        <taxon>Methanopyrales</taxon>
        <taxon>Methanopyraceae</taxon>
        <taxon>Methanopyrus</taxon>
    </lineage>
</organism>
<dbReference type="EMBL" id="AE009439">
    <property type="protein sequence ID" value="AAM02845.1"/>
    <property type="molecule type" value="Genomic_DNA"/>
</dbReference>
<dbReference type="Gene3D" id="1.20.1270.90">
    <property type="entry name" value="AF1782-like"/>
    <property type="match status" value="1"/>
</dbReference>
<keyword evidence="3" id="KW-1185">Reference proteome</keyword>
<gene>
    <name evidence="2" type="ordered locus">MK1632</name>
</gene>
<evidence type="ECO:0000313" key="3">
    <source>
        <dbReference type="Proteomes" id="UP000001826"/>
    </source>
</evidence>
<dbReference type="STRING" id="190192.MK1632"/>
<sequence>MPRGRDHEPGRVARGEGNHREVAAHLGEKIEKYISKLPSVLNECKPRDRAGERLLDLASRYFYDARYFLDRGEMVEAFTCLSYAWALLRAGAEVGVLDVPEDEV</sequence>
<accession>Q8TUX1</accession>
<dbReference type="HOGENOM" id="CLU_2243866_0_0_2"/>
<evidence type="ECO:0000313" key="2">
    <source>
        <dbReference type="EMBL" id="AAM02845.1"/>
    </source>
</evidence>
<dbReference type="Proteomes" id="UP000001826">
    <property type="component" value="Chromosome"/>
</dbReference>